<evidence type="ECO:0000313" key="3">
    <source>
        <dbReference type="RefSeq" id="XP_033455113.1"/>
    </source>
</evidence>
<reference evidence="3" key="1">
    <citation type="submission" date="2020-01" db="EMBL/GenBank/DDBJ databases">
        <authorList>
            <consortium name="DOE Joint Genome Institute"/>
            <person name="Haridas S."/>
            <person name="Albert R."/>
            <person name="Binder M."/>
            <person name="Bloem J."/>
            <person name="Labutti K."/>
            <person name="Salamov A."/>
            <person name="Andreopoulos B."/>
            <person name="Baker S.E."/>
            <person name="Barry K."/>
            <person name="Bills G."/>
            <person name="Bluhm B.H."/>
            <person name="Cannon C."/>
            <person name="Castanera R."/>
            <person name="Culley D.E."/>
            <person name="Daum C."/>
            <person name="Ezra D."/>
            <person name="Gonzalez J.B."/>
            <person name="Henrissat B."/>
            <person name="Kuo A."/>
            <person name="Liang C."/>
            <person name="Lipzen A."/>
            <person name="Lutzoni F."/>
            <person name="Magnuson J."/>
            <person name="Mondo S."/>
            <person name="Nolan M."/>
            <person name="Ohm R."/>
            <person name="Pangilinan J."/>
            <person name="Park H.-J."/>
            <person name="Ramirez L."/>
            <person name="Alfaro M."/>
            <person name="Sun H."/>
            <person name="Tritt A."/>
            <person name="Yoshinaga Y."/>
            <person name="Zwiers L.-H."/>
            <person name="Turgeon B.G."/>
            <person name="Goodwin S.B."/>
            <person name="Spatafora J.W."/>
            <person name="Crous P.W."/>
            <person name="Grigoriev I.V."/>
        </authorList>
    </citation>
    <scope>NUCLEOTIDE SEQUENCE</scope>
    <source>
        <strain evidence="3">CBS 342.82</strain>
    </source>
</reference>
<organism evidence="3">
    <name type="scientific">Dissoconium aciculare CBS 342.82</name>
    <dbReference type="NCBI Taxonomy" id="1314786"/>
    <lineage>
        <taxon>Eukaryota</taxon>
        <taxon>Fungi</taxon>
        <taxon>Dikarya</taxon>
        <taxon>Ascomycota</taxon>
        <taxon>Pezizomycotina</taxon>
        <taxon>Dothideomycetes</taxon>
        <taxon>Dothideomycetidae</taxon>
        <taxon>Mycosphaerellales</taxon>
        <taxon>Dissoconiaceae</taxon>
        <taxon>Dissoconium</taxon>
    </lineage>
</organism>
<protein>
    <submittedName>
        <fullName evidence="3">Uncharacterized protein</fullName>
    </submittedName>
</protein>
<reference evidence="3" key="3">
    <citation type="submission" date="2025-08" db="UniProtKB">
        <authorList>
            <consortium name="RefSeq"/>
        </authorList>
    </citation>
    <scope>IDENTIFICATION</scope>
    <source>
        <strain evidence="3">CBS 342.82</strain>
    </source>
</reference>
<sequence>MSRGRCGAPATEPGGQGEIPKLPTTIVHCGTRALVSRLMPRKHLRQTVDLQEDLAEKGGLSALQLMTQPDRLAGIRRASDKSQEAFPNVAVPAEGHPLQLDHQWPVRGTWPLEEVIDPRLVEHVDPALADGCVGGVDEPIQAYGQVIAGSSQGLTVVRQDGEHGCKAQQRIEKTLRVRSILFST</sequence>
<evidence type="ECO:0000256" key="1">
    <source>
        <dbReference type="SAM" id="MobiDB-lite"/>
    </source>
</evidence>
<dbReference type="GeneID" id="54356848"/>
<dbReference type="RefSeq" id="XP_033455113.1">
    <property type="nucleotide sequence ID" value="XM_033599049.1"/>
</dbReference>
<accession>A0A6J3LTX8</accession>
<evidence type="ECO:0000313" key="2">
    <source>
        <dbReference type="Proteomes" id="UP000504637"/>
    </source>
</evidence>
<dbReference type="Proteomes" id="UP000504637">
    <property type="component" value="Unplaced"/>
</dbReference>
<gene>
    <name evidence="3" type="ORF">K489DRAFT_131550</name>
</gene>
<feature type="region of interest" description="Disordered" evidence="1">
    <location>
        <begin position="1"/>
        <end position="22"/>
    </location>
</feature>
<keyword evidence="2" id="KW-1185">Reference proteome</keyword>
<proteinExistence type="predicted"/>
<dbReference type="AlphaFoldDB" id="A0A6J3LTX8"/>
<name>A0A6J3LTX8_9PEZI</name>
<reference evidence="3" key="2">
    <citation type="submission" date="2020-04" db="EMBL/GenBank/DDBJ databases">
        <authorList>
            <consortium name="NCBI Genome Project"/>
        </authorList>
    </citation>
    <scope>NUCLEOTIDE SEQUENCE</scope>
    <source>
        <strain evidence="3">CBS 342.82</strain>
    </source>
</reference>